<dbReference type="PANTHER" id="PTHR12289">
    <property type="entry name" value="METAXIN RELATED"/>
    <property type="match status" value="1"/>
</dbReference>
<keyword evidence="8" id="KW-1133">Transmembrane helix</keyword>
<keyword evidence="2" id="KW-0813">Transport</keyword>
<keyword evidence="5" id="KW-0496">Mitochondrion</keyword>
<dbReference type="RefSeq" id="XP_007510070.1">
    <property type="nucleotide sequence ID" value="XM_007510008.1"/>
</dbReference>
<dbReference type="OrthoDB" id="5835136at2759"/>
<organism evidence="10 11">
    <name type="scientific">Bathycoccus prasinos</name>
    <dbReference type="NCBI Taxonomy" id="41875"/>
    <lineage>
        <taxon>Eukaryota</taxon>
        <taxon>Viridiplantae</taxon>
        <taxon>Chlorophyta</taxon>
        <taxon>Mamiellophyceae</taxon>
        <taxon>Mamiellales</taxon>
        <taxon>Bathycoccaceae</taxon>
        <taxon>Bathycoccus</taxon>
    </lineage>
</organism>
<evidence type="ECO:0000313" key="10">
    <source>
        <dbReference type="EMBL" id="CCO18415.1"/>
    </source>
</evidence>
<evidence type="ECO:0000256" key="6">
    <source>
        <dbReference type="ARBA" id="ARBA00023136"/>
    </source>
</evidence>
<gene>
    <name evidence="10" type="ordered locus">Bathy11g03870</name>
</gene>
<dbReference type="PANTHER" id="PTHR12289:SF41">
    <property type="entry name" value="FAILED AXON CONNECTIONS-RELATED"/>
    <property type="match status" value="1"/>
</dbReference>
<dbReference type="EMBL" id="FO082268">
    <property type="protein sequence ID" value="CCO18415.1"/>
    <property type="molecule type" value="Genomic_DNA"/>
</dbReference>
<dbReference type="AlphaFoldDB" id="K8F0Y3"/>
<dbReference type="InterPro" id="IPR050931">
    <property type="entry name" value="Mito_Protein_Transport_Metaxin"/>
</dbReference>
<accession>K8F0Y3</accession>
<feature type="domain" description="Mitochondrial outer membrane transport complex Sam37/metaxin N-terminal" evidence="9">
    <location>
        <begin position="36"/>
        <end position="171"/>
    </location>
</feature>
<name>K8F0Y3_9CHLO</name>
<dbReference type="eggNOG" id="KOG3027">
    <property type="taxonomic scope" value="Eukaryota"/>
</dbReference>
<evidence type="ECO:0000256" key="7">
    <source>
        <dbReference type="SAM" id="MobiDB-lite"/>
    </source>
</evidence>
<feature type="compositionally biased region" description="Basic and acidic residues" evidence="7">
    <location>
        <begin position="300"/>
        <end position="311"/>
    </location>
</feature>
<evidence type="ECO:0000256" key="4">
    <source>
        <dbReference type="ARBA" id="ARBA00022927"/>
    </source>
</evidence>
<proteinExistence type="predicted"/>
<keyword evidence="4" id="KW-0653">Protein transport</keyword>
<dbReference type="GeneID" id="19013066"/>
<comment type="subcellular location">
    <subcellularLocation>
        <location evidence="1">Mitochondrion outer membrane</location>
    </subcellularLocation>
</comment>
<evidence type="ECO:0000259" key="9">
    <source>
        <dbReference type="Pfam" id="PF10568"/>
    </source>
</evidence>
<dbReference type="GO" id="GO:0015031">
    <property type="term" value="P:protein transport"/>
    <property type="evidence" value="ECO:0007669"/>
    <property type="project" value="UniProtKB-KW"/>
</dbReference>
<evidence type="ECO:0000256" key="5">
    <source>
        <dbReference type="ARBA" id="ARBA00023128"/>
    </source>
</evidence>
<dbReference type="Proteomes" id="UP000198341">
    <property type="component" value="Chromosome 11"/>
</dbReference>
<protein>
    <recommendedName>
        <fullName evidence="9">Mitochondrial outer membrane transport complex Sam37/metaxin N-terminal domain-containing protein</fullName>
    </recommendedName>
</protein>
<evidence type="ECO:0000256" key="3">
    <source>
        <dbReference type="ARBA" id="ARBA00022787"/>
    </source>
</evidence>
<evidence type="ECO:0000256" key="8">
    <source>
        <dbReference type="SAM" id="Phobius"/>
    </source>
</evidence>
<keyword evidence="3" id="KW-1000">Mitochondrion outer membrane</keyword>
<keyword evidence="8" id="KW-0812">Transmembrane</keyword>
<dbReference type="STRING" id="41875.K8F0Y3"/>
<feature type="transmembrane region" description="Helical" evidence="8">
    <location>
        <begin position="319"/>
        <end position="346"/>
    </location>
</feature>
<dbReference type="GO" id="GO:0001401">
    <property type="term" value="C:SAM complex"/>
    <property type="evidence" value="ECO:0007669"/>
    <property type="project" value="InterPro"/>
</dbReference>
<evidence type="ECO:0000313" key="11">
    <source>
        <dbReference type="Proteomes" id="UP000198341"/>
    </source>
</evidence>
<evidence type="ECO:0000256" key="2">
    <source>
        <dbReference type="ARBA" id="ARBA00022448"/>
    </source>
</evidence>
<dbReference type="InterPro" id="IPR019564">
    <property type="entry name" value="Sam37/metaxin_N"/>
</dbReference>
<evidence type="ECO:0000256" key="1">
    <source>
        <dbReference type="ARBA" id="ARBA00004294"/>
    </source>
</evidence>
<sequence>MAAGNGNEMSAVVLHKWASPPSSNPSTSDLSFDLECLKVETYLRLAGIPHETEVCPTPSSSPSSVLPCLEAGNGEYAVVGGLGDEIKNDSKVATYRILHHLKHECQNLNEGLSETDRARDVCFSSIANGILKEACEYFTWTNEGTFIEKTRPMYGSKYPFPLNRIVPNKWREKRGAPTCDEIKARVIASQAFDVIETMLPDDTNGSDKLFALGSNTPTNCDADLFSVLYYVVFSNATESLRGELKAYPKCIAYVENVKKYVQARKPLNAGEDDGTNVDGKNIDPTTWRDGARRKKQQGWVEKEEKRKLSPEEKKMRRHAVYSVLFALSSVVAFVMFSPGMTMWCVIERDRRR</sequence>
<dbReference type="KEGG" id="bpg:Bathy11g03870"/>
<keyword evidence="6 8" id="KW-0472">Membrane</keyword>
<feature type="region of interest" description="Disordered" evidence="7">
    <location>
        <begin position="269"/>
        <end position="311"/>
    </location>
</feature>
<dbReference type="Pfam" id="PF10568">
    <property type="entry name" value="Tom37"/>
    <property type="match status" value="1"/>
</dbReference>
<keyword evidence="11" id="KW-1185">Reference proteome</keyword>
<reference evidence="10 11" key="1">
    <citation type="submission" date="2011-10" db="EMBL/GenBank/DDBJ databases">
        <authorList>
            <person name="Genoscope - CEA"/>
        </authorList>
    </citation>
    <scope>NUCLEOTIDE SEQUENCE [LARGE SCALE GENOMIC DNA]</scope>
    <source>
        <strain evidence="10 11">RCC 1105</strain>
    </source>
</reference>